<keyword evidence="1" id="KW-1133">Transmembrane helix</keyword>
<sequence length="609" mass="68780">MTTILSSSKNNWNKTWLLVIPFLFIFSVFKYSDAIFSAEMSLANEGDGLGTIAGIFALQDLVQHEGLGYVFSDLAKFSNHGQALSEAGPFSQFWKIVSVTIGYFFSPQLTYDLVGMLGYFFSAVAAFYLFSYLGANRLISLVLAIALVSMDNTIARAYSHLFGLGVMFAPILVVMTTAIASNNPSRKWLIVLALVHIFNFNVNEYYGYFGVFYTISFFIAQTAINARKVDWKELVKNLTIASIVFVSALILLYPNVIGQSLLLKLGIISEISNKGGTHVHEWGAFTFYSVQKIHALFESDISFIQNLLDKERFSNDLWEMSYRIGFVLPVSIVLICYHIVLIQGRKSVDFLLKLAPWCLATLVSLCFALSPNYKISLVSLTYEIAPMFRVATRSLLYFNIGLFSILVISLVHLISILDKKAESGERFKKYSISAFALLLVLLVHNDVSRLDFFEKIPTLKLDTQSPYTVLSDRENGILVEVPYLSPKKSPPEQSYPYLFNRLFHKKILANQIYTGSNNKKYIDDLDSLSESINQLDEGFLNKLITNGVKYFAVEDNYSQTKLTLDNSRDVELIAEEKGVSIYVVKGEKSVKENNINRFLLNMFSQRVMN</sequence>
<feature type="transmembrane region" description="Helical" evidence="1">
    <location>
        <begin position="161"/>
        <end position="180"/>
    </location>
</feature>
<feature type="transmembrane region" description="Helical" evidence="1">
    <location>
        <begin position="238"/>
        <end position="256"/>
    </location>
</feature>
<comment type="caution">
    <text evidence="2">The sequence shown here is derived from an EMBL/GenBank/DDBJ whole genome shotgun (WGS) entry which is preliminary data.</text>
</comment>
<dbReference type="RefSeq" id="WP_002537772.1">
    <property type="nucleotide sequence ID" value="NZ_ANFM02000014.1"/>
</dbReference>
<keyword evidence="3" id="KW-1185">Reference proteome</keyword>
<feature type="transmembrane region" description="Helical" evidence="1">
    <location>
        <begin position="395"/>
        <end position="417"/>
    </location>
</feature>
<dbReference type="AlphaFoldDB" id="R1GVR6"/>
<evidence type="ECO:0000313" key="2">
    <source>
        <dbReference type="EMBL" id="EOD80119.1"/>
    </source>
</evidence>
<accession>R1GVR6</accession>
<evidence type="ECO:0008006" key="4">
    <source>
        <dbReference type="Google" id="ProtNLM"/>
    </source>
</evidence>
<evidence type="ECO:0000313" key="3">
    <source>
        <dbReference type="Proteomes" id="UP000011223"/>
    </source>
</evidence>
<keyword evidence="1" id="KW-0812">Transmembrane</keyword>
<keyword evidence="1" id="KW-0472">Membrane</keyword>
<feature type="transmembrane region" description="Helical" evidence="1">
    <location>
        <begin position="15"/>
        <end position="32"/>
    </location>
</feature>
<reference evidence="2 3" key="1">
    <citation type="journal article" date="2014" name="PLoS ONE">
        <title>Grimontia indica AK16(T), sp. nov., Isolated from a Seawater Sample Reports the Presence of Pathogenic Genes Similar to Vibrio Genus.</title>
        <authorList>
            <person name="Singh A."/>
            <person name="Vaidya B."/>
            <person name="Khatri I."/>
            <person name="Srinivas T.N."/>
            <person name="Subramanian S."/>
            <person name="Korpole S."/>
            <person name="Pinnaka A.K."/>
        </authorList>
    </citation>
    <scope>NUCLEOTIDE SEQUENCE [LARGE SCALE GENOMIC DNA]</scope>
    <source>
        <strain evidence="2 3">AK16</strain>
    </source>
</reference>
<dbReference type="EMBL" id="ANFM02000014">
    <property type="protein sequence ID" value="EOD80119.1"/>
    <property type="molecule type" value="Genomic_DNA"/>
</dbReference>
<proteinExistence type="predicted"/>
<organism evidence="2 3">
    <name type="scientific">Grimontia indica</name>
    <dbReference type="NCBI Taxonomy" id="1056512"/>
    <lineage>
        <taxon>Bacteria</taxon>
        <taxon>Pseudomonadati</taxon>
        <taxon>Pseudomonadota</taxon>
        <taxon>Gammaproteobacteria</taxon>
        <taxon>Vibrionales</taxon>
        <taxon>Vibrionaceae</taxon>
        <taxon>Grimontia</taxon>
    </lineage>
</organism>
<dbReference type="Proteomes" id="UP000011223">
    <property type="component" value="Unassembled WGS sequence"/>
</dbReference>
<feature type="transmembrane region" description="Helical" evidence="1">
    <location>
        <begin position="429"/>
        <end position="447"/>
    </location>
</feature>
<feature type="transmembrane region" description="Helical" evidence="1">
    <location>
        <begin position="354"/>
        <end position="375"/>
    </location>
</feature>
<feature type="transmembrane region" description="Helical" evidence="1">
    <location>
        <begin position="205"/>
        <end position="226"/>
    </location>
</feature>
<feature type="transmembrane region" description="Helical" evidence="1">
    <location>
        <begin position="320"/>
        <end position="342"/>
    </location>
</feature>
<feature type="transmembrane region" description="Helical" evidence="1">
    <location>
        <begin position="113"/>
        <end position="132"/>
    </location>
</feature>
<evidence type="ECO:0000256" key="1">
    <source>
        <dbReference type="SAM" id="Phobius"/>
    </source>
</evidence>
<name>R1GVR6_9GAMM</name>
<gene>
    <name evidence="2" type="ORF">D515_00689</name>
</gene>
<protein>
    <recommendedName>
        <fullName evidence="4">Glycosyltransferase RgtA/B/C/D-like domain-containing protein</fullName>
    </recommendedName>
</protein>